<name>A0AA88RHB5_9ASTE</name>
<gene>
    <name evidence="2" type="ORF">RJ640_015523</name>
</gene>
<dbReference type="AlphaFoldDB" id="A0AA88RHB5"/>
<feature type="region of interest" description="Disordered" evidence="1">
    <location>
        <begin position="1"/>
        <end position="55"/>
    </location>
</feature>
<protein>
    <submittedName>
        <fullName evidence="2">Uncharacterized protein</fullName>
    </submittedName>
</protein>
<keyword evidence="3" id="KW-1185">Reference proteome</keyword>
<evidence type="ECO:0000256" key="1">
    <source>
        <dbReference type="SAM" id="MobiDB-lite"/>
    </source>
</evidence>
<accession>A0AA88RHB5</accession>
<proteinExistence type="predicted"/>
<dbReference type="EMBL" id="JAVXUO010000715">
    <property type="protein sequence ID" value="KAK2989674.1"/>
    <property type="molecule type" value="Genomic_DNA"/>
</dbReference>
<dbReference type="Proteomes" id="UP001187471">
    <property type="component" value="Unassembled WGS sequence"/>
</dbReference>
<feature type="compositionally biased region" description="Low complexity" evidence="1">
    <location>
        <begin position="1"/>
        <end position="13"/>
    </location>
</feature>
<evidence type="ECO:0000313" key="3">
    <source>
        <dbReference type="Proteomes" id="UP001187471"/>
    </source>
</evidence>
<sequence length="166" mass="18416">MPLVSPLVSPTSPNRTAENRSDLRLRPAVPASRNDPPMPPANPQSRGRESHADADATPAAASLLVVLELWELLANVTISAAEGSTMPSILNAMEVFSRIDVSKWPQGISAETRWAPKALDYRNRHASTRFWPVERVEETGLHLANYCTRFKVPFTFNAIANRWDTI</sequence>
<evidence type="ECO:0000313" key="2">
    <source>
        <dbReference type="EMBL" id="KAK2989674.1"/>
    </source>
</evidence>
<organism evidence="2 3">
    <name type="scientific">Escallonia rubra</name>
    <dbReference type="NCBI Taxonomy" id="112253"/>
    <lineage>
        <taxon>Eukaryota</taxon>
        <taxon>Viridiplantae</taxon>
        <taxon>Streptophyta</taxon>
        <taxon>Embryophyta</taxon>
        <taxon>Tracheophyta</taxon>
        <taxon>Spermatophyta</taxon>
        <taxon>Magnoliopsida</taxon>
        <taxon>eudicotyledons</taxon>
        <taxon>Gunneridae</taxon>
        <taxon>Pentapetalae</taxon>
        <taxon>asterids</taxon>
        <taxon>campanulids</taxon>
        <taxon>Escalloniales</taxon>
        <taxon>Escalloniaceae</taxon>
        <taxon>Escallonia</taxon>
    </lineage>
</organism>
<reference evidence="2" key="1">
    <citation type="submission" date="2022-12" db="EMBL/GenBank/DDBJ databases">
        <title>Draft genome assemblies for two species of Escallonia (Escalloniales).</title>
        <authorList>
            <person name="Chanderbali A."/>
            <person name="Dervinis C."/>
            <person name="Anghel I."/>
            <person name="Soltis D."/>
            <person name="Soltis P."/>
            <person name="Zapata F."/>
        </authorList>
    </citation>
    <scope>NUCLEOTIDE SEQUENCE</scope>
    <source>
        <strain evidence="2">UCBG92.1500</strain>
        <tissue evidence="2">Leaf</tissue>
    </source>
</reference>
<comment type="caution">
    <text evidence="2">The sequence shown here is derived from an EMBL/GenBank/DDBJ whole genome shotgun (WGS) entry which is preliminary data.</text>
</comment>